<proteinExistence type="predicted"/>
<dbReference type="AlphaFoldDB" id="A0A9X5E817"/>
<reference evidence="1 2" key="1">
    <citation type="journal article" date="2015" name="Genome Announc.">
        <title>Draft Genome Sequence of the Terrestrial Cyanobacterium Scytonema millei VB511283, Isolated from Eastern India.</title>
        <authorList>
            <person name="Sen D."/>
            <person name="Chandrababunaidu M.M."/>
            <person name="Singh D."/>
            <person name="Sanghi N."/>
            <person name="Ghorai A."/>
            <person name="Mishra G.P."/>
            <person name="Madduluri M."/>
            <person name="Adhikary S.P."/>
            <person name="Tripathy S."/>
        </authorList>
    </citation>
    <scope>NUCLEOTIDE SEQUENCE [LARGE SCALE GENOMIC DNA]</scope>
    <source>
        <strain evidence="1 2">VB511283</strain>
    </source>
</reference>
<gene>
    <name evidence="1" type="ORF">QH73_0019785</name>
</gene>
<dbReference type="OrthoDB" id="573411at2"/>
<protein>
    <submittedName>
        <fullName evidence="1">Type II toxin-antitoxin system ParD family antitoxin</fullName>
    </submittedName>
</protein>
<organism evidence="1 2">
    <name type="scientific">Scytonema millei VB511283</name>
    <dbReference type="NCBI Taxonomy" id="1245923"/>
    <lineage>
        <taxon>Bacteria</taxon>
        <taxon>Bacillati</taxon>
        <taxon>Cyanobacteriota</taxon>
        <taxon>Cyanophyceae</taxon>
        <taxon>Nostocales</taxon>
        <taxon>Scytonemataceae</taxon>
        <taxon>Scytonema</taxon>
    </lineage>
</organism>
<name>A0A9X5E817_9CYAN</name>
<dbReference type="RefSeq" id="WP_039714109.1">
    <property type="nucleotide sequence ID" value="NZ_JTJC03000006.1"/>
</dbReference>
<evidence type="ECO:0000313" key="2">
    <source>
        <dbReference type="Proteomes" id="UP000031532"/>
    </source>
</evidence>
<dbReference type="Gene3D" id="6.10.10.120">
    <property type="entry name" value="Antitoxin ParD1-like"/>
    <property type="match status" value="1"/>
</dbReference>
<dbReference type="InterPro" id="IPR022789">
    <property type="entry name" value="ParD"/>
</dbReference>
<sequence length="88" mass="10072">MNITLKPEQEKTVQTLLASGKFKNVDEVIQAALHLLEEDNREYQQWVIETRAKVEEGIASLERGEGIDGETFVNQLLAKFKQARETQQ</sequence>
<keyword evidence="2" id="KW-1185">Reference proteome</keyword>
<dbReference type="InterPro" id="IPR038296">
    <property type="entry name" value="ParD_sf"/>
</dbReference>
<dbReference type="Pfam" id="PF03693">
    <property type="entry name" value="ParD_antitoxin"/>
    <property type="match status" value="1"/>
</dbReference>
<comment type="caution">
    <text evidence="1">The sequence shown here is derived from an EMBL/GenBank/DDBJ whole genome shotgun (WGS) entry which is preliminary data.</text>
</comment>
<evidence type="ECO:0000313" key="1">
    <source>
        <dbReference type="EMBL" id="NHC36849.1"/>
    </source>
</evidence>
<dbReference type="Proteomes" id="UP000031532">
    <property type="component" value="Unassembled WGS sequence"/>
</dbReference>
<dbReference type="EMBL" id="JTJC03000006">
    <property type="protein sequence ID" value="NHC36849.1"/>
    <property type="molecule type" value="Genomic_DNA"/>
</dbReference>
<accession>A0A9X5E817</accession>